<gene>
    <name evidence="3" type="ORF">LCGC14_1279360</name>
</gene>
<keyword evidence="1" id="KW-0472">Membrane</keyword>
<reference evidence="3" key="1">
    <citation type="journal article" date="2015" name="Nature">
        <title>Complex archaea that bridge the gap between prokaryotes and eukaryotes.</title>
        <authorList>
            <person name="Spang A."/>
            <person name="Saw J.H."/>
            <person name="Jorgensen S.L."/>
            <person name="Zaremba-Niedzwiedzka K."/>
            <person name="Martijn J."/>
            <person name="Lind A.E."/>
            <person name="van Eijk R."/>
            <person name="Schleper C."/>
            <person name="Guy L."/>
            <person name="Ettema T.J."/>
        </authorList>
    </citation>
    <scope>NUCLEOTIDE SEQUENCE</scope>
</reference>
<proteinExistence type="predicted"/>
<dbReference type="PANTHER" id="PTHR12526:SF630">
    <property type="entry name" value="GLYCOSYLTRANSFERASE"/>
    <property type="match status" value="1"/>
</dbReference>
<dbReference type="Pfam" id="PF00534">
    <property type="entry name" value="Glycos_transf_1"/>
    <property type="match status" value="1"/>
</dbReference>
<dbReference type="PANTHER" id="PTHR12526">
    <property type="entry name" value="GLYCOSYLTRANSFERASE"/>
    <property type="match status" value="1"/>
</dbReference>
<keyword evidence="1" id="KW-0812">Transmembrane</keyword>
<dbReference type="Gene3D" id="3.40.50.2000">
    <property type="entry name" value="Glycogen Phosphorylase B"/>
    <property type="match status" value="2"/>
</dbReference>
<name>A0A0F9KXH3_9ZZZZ</name>
<feature type="transmembrane region" description="Helical" evidence="1">
    <location>
        <begin position="119"/>
        <end position="141"/>
    </location>
</feature>
<dbReference type="GO" id="GO:0016757">
    <property type="term" value="F:glycosyltransferase activity"/>
    <property type="evidence" value="ECO:0007669"/>
    <property type="project" value="InterPro"/>
</dbReference>
<dbReference type="AlphaFoldDB" id="A0A0F9KXH3"/>
<evidence type="ECO:0000313" key="3">
    <source>
        <dbReference type="EMBL" id="KKM86403.1"/>
    </source>
</evidence>
<evidence type="ECO:0000256" key="1">
    <source>
        <dbReference type="SAM" id="Phobius"/>
    </source>
</evidence>
<feature type="domain" description="Glycosyl transferase family 1" evidence="2">
    <location>
        <begin position="182"/>
        <end position="347"/>
    </location>
</feature>
<organism evidence="3">
    <name type="scientific">marine sediment metagenome</name>
    <dbReference type="NCBI Taxonomy" id="412755"/>
    <lineage>
        <taxon>unclassified sequences</taxon>
        <taxon>metagenomes</taxon>
        <taxon>ecological metagenomes</taxon>
    </lineage>
</organism>
<accession>A0A0F9KXH3</accession>
<comment type="caution">
    <text evidence="3">The sequence shown here is derived from an EMBL/GenBank/DDBJ whole genome shotgun (WGS) entry which is preliminary data.</text>
</comment>
<protein>
    <recommendedName>
        <fullName evidence="2">Glycosyl transferase family 1 domain-containing protein</fullName>
    </recommendedName>
</protein>
<keyword evidence="1" id="KW-1133">Transmembrane helix</keyword>
<dbReference type="EMBL" id="LAZR01007263">
    <property type="protein sequence ID" value="KKM86403.1"/>
    <property type="molecule type" value="Genomic_DNA"/>
</dbReference>
<dbReference type="SUPFAM" id="SSF53756">
    <property type="entry name" value="UDP-Glycosyltransferase/glycogen phosphorylase"/>
    <property type="match status" value="1"/>
</dbReference>
<evidence type="ECO:0000259" key="2">
    <source>
        <dbReference type="Pfam" id="PF00534"/>
    </source>
</evidence>
<sequence>MTSNKVKNVLFIGNYDKSYNRNAIFIKGMKRNKIFVYEFNIRTYNIVKNILIILRNLRKIKDIDFDLILLHSPTIMQLFFAKYLSLTKRTPLIHDIFISKLQTFYYDRKVFDNKKILKFFYWIFYYVLDLFECVIPDIILLDTYNHIKFFHEKFNVPIKKFRRVLVGAQDDIFYHSDLEKTHDDNFIVGFWGTFIPVHGIEFIIKAAKILEKEDQINFVLIGEGQTYNKCKELVEKLEVSKISFDPRNFFKNNQLHLLVRLISEFDIGLGIFGESDKVFQVIPTKIYEGIAMKIPMITCESPAIKELFNNYENILLCKSSDPESLADAILELKNNIKLRERIKQNGYVLFKENCSIDIIGKRLITVFNRVLEKNKDNKKKFILINKKKQNYERVN</sequence>
<dbReference type="InterPro" id="IPR001296">
    <property type="entry name" value="Glyco_trans_1"/>
</dbReference>